<dbReference type="PANTHER" id="PTHR10772:SF58">
    <property type="entry name" value="CO-CHAPERONIN GROES"/>
    <property type="match status" value="1"/>
</dbReference>
<dbReference type="Pfam" id="PF00166">
    <property type="entry name" value="Cpn10"/>
    <property type="match status" value="1"/>
</dbReference>
<dbReference type="InterPro" id="IPR011032">
    <property type="entry name" value="GroES-like_sf"/>
</dbReference>
<organism evidence="5 6">
    <name type="scientific">Sinomonas flava</name>
    <dbReference type="NCBI Taxonomy" id="496857"/>
    <lineage>
        <taxon>Bacteria</taxon>
        <taxon>Bacillati</taxon>
        <taxon>Actinomycetota</taxon>
        <taxon>Actinomycetes</taxon>
        <taxon>Micrococcales</taxon>
        <taxon>Micrococcaceae</taxon>
        <taxon>Sinomonas</taxon>
    </lineage>
</organism>
<evidence type="ECO:0000313" key="6">
    <source>
        <dbReference type="Proteomes" id="UP001500432"/>
    </source>
</evidence>
<dbReference type="InterPro" id="IPR037124">
    <property type="entry name" value="Chaperonin_GroES_sf"/>
</dbReference>
<keyword evidence="6" id="KW-1185">Reference proteome</keyword>
<gene>
    <name evidence="5" type="ORF">GCM10009849_20010</name>
</gene>
<evidence type="ECO:0000256" key="4">
    <source>
        <dbReference type="SAM" id="MobiDB-lite"/>
    </source>
</evidence>
<dbReference type="CDD" id="cd00320">
    <property type="entry name" value="cpn10"/>
    <property type="match status" value="1"/>
</dbReference>
<dbReference type="InterPro" id="IPR020818">
    <property type="entry name" value="Chaperonin_GroES"/>
</dbReference>
<protein>
    <recommendedName>
        <fullName evidence="3">10 kDa chaperonin</fullName>
    </recommendedName>
</protein>
<dbReference type="PRINTS" id="PR00297">
    <property type="entry name" value="CHAPERONIN10"/>
</dbReference>
<name>A0ABP5NQF6_9MICC</name>
<comment type="function">
    <text evidence="3">Together with the chaperonin GroEL, plays an essential role in assisting protein folding. The GroEL-GroES system forms a nano-cage that allows encapsulation of the non-native substrate proteins and provides a physical environment optimized to promote and accelerate protein folding. GroES binds to the apical surface of the GroEL ring, thereby capping the opening of the GroEL channel.</text>
</comment>
<dbReference type="Proteomes" id="UP001500432">
    <property type="component" value="Unassembled WGS sequence"/>
</dbReference>
<dbReference type="SUPFAM" id="SSF50129">
    <property type="entry name" value="GroES-like"/>
    <property type="match status" value="1"/>
</dbReference>
<dbReference type="Gene3D" id="2.30.33.40">
    <property type="entry name" value="GroES chaperonin"/>
    <property type="match status" value="1"/>
</dbReference>
<keyword evidence="2 3" id="KW-0143">Chaperone</keyword>
<feature type="compositionally biased region" description="Low complexity" evidence="4">
    <location>
        <begin position="9"/>
        <end position="21"/>
    </location>
</feature>
<comment type="caution">
    <text evidence="5">The sequence shown here is derived from an EMBL/GenBank/DDBJ whole genome shotgun (WGS) entry which is preliminary data.</text>
</comment>
<feature type="region of interest" description="Disordered" evidence="4">
    <location>
        <begin position="1"/>
        <end position="21"/>
    </location>
</feature>
<evidence type="ECO:0000256" key="2">
    <source>
        <dbReference type="ARBA" id="ARBA00023186"/>
    </source>
</evidence>
<comment type="subunit">
    <text evidence="3">Heptamer of 7 subunits arranged in a ring.</text>
</comment>
<proteinExistence type="inferred from homology"/>
<reference evidence="6" key="1">
    <citation type="journal article" date="2019" name="Int. J. Syst. Evol. Microbiol.">
        <title>The Global Catalogue of Microorganisms (GCM) 10K type strain sequencing project: providing services to taxonomists for standard genome sequencing and annotation.</title>
        <authorList>
            <consortium name="The Broad Institute Genomics Platform"/>
            <consortium name="The Broad Institute Genome Sequencing Center for Infectious Disease"/>
            <person name="Wu L."/>
            <person name="Ma J."/>
        </authorList>
    </citation>
    <scope>NUCLEOTIDE SEQUENCE [LARGE SCALE GENOMIC DNA]</scope>
    <source>
        <strain evidence="6">JCM 16034</strain>
    </source>
</reference>
<evidence type="ECO:0000313" key="5">
    <source>
        <dbReference type="EMBL" id="GAA2200253.1"/>
    </source>
</evidence>
<accession>A0ABP5NQF6</accession>
<evidence type="ECO:0000256" key="1">
    <source>
        <dbReference type="ARBA" id="ARBA00006975"/>
    </source>
</evidence>
<dbReference type="EMBL" id="BAAAQW010000005">
    <property type="protein sequence ID" value="GAA2200253.1"/>
    <property type="molecule type" value="Genomic_DNA"/>
</dbReference>
<dbReference type="PANTHER" id="PTHR10772">
    <property type="entry name" value="10 KDA HEAT SHOCK PROTEIN"/>
    <property type="match status" value="1"/>
</dbReference>
<evidence type="ECO:0000256" key="3">
    <source>
        <dbReference type="RuleBase" id="RU000535"/>
    </source>
</evidence>
<dbReference type="SMART" id="SM00883">
    <property type="entry name" value="Cpn10"/>
    <property type="match status" value="1"/>
</dbReference>
<comment type="similarity">
    <text evidence="1 3">Belongs to the GroES chaperonin family.</text>
</comment>
<sequence>MPHRDPDAATETAPAPDAAPRRLPLRMLHDRVLVALDKDASERRSASGIVIPATAMLGKRLAWAEVVAAGPTVRQVAVGDRVLFDPEDRAEVEVSAHDYILLRERDLHAVAERDEPASDVGLYL</sequence>